<keyword evidence="1" id="KW-0547">Nucleotide-binding</keyword>
<sequence>MSTQTTKPSIVLFIRTSNSSKKQSIICDHIRKMTFGKPHEGNALLVLQVGSEPILLDDLVIKLKGWKIGQHVSQEQQPPHFVHTNKLRDCLQYSKGSTLKNSSCTFNALDVNACNQLEKGQHYAIRLSDVKLAFLPPSLDFDQVQVEIFKKDQLVGAISHSKQEAIDSHIEMSAKSLVSKWKTKSRYEHLDLIDGVGAADFIVINVDALISMALKKSNGLDWKEHGGQWLHLVWLCEKMLSLLKSRNVNFDLICFKNSIIMDGNFSFFVARMIVFNHLKKYCTFPCYLFDSLLSKEWEEYIRQANPSAVISSDCNYTNAYLNLMSNISYIVTNVEEGAKSVLGDVYSSAYLSWVRSVEPELDNLSKFLQNSSISSTLKIREFHQLENVMKQVNELQLHSNFTRLEVFLSSFLLFIENCKQDKVMESLFYGISMIYSVVLLDYLPIEARHCNLKETINELTQFMQELYKYCSMVLFEIDNFQDISCDLLDCRLIHWLILNFKPNNPFTLNQWIEIICELSPQPVKDSLNKIVLLLKERVSFDFDSDFEFSSIVSPYIRNYAYDYSNSKNRCTVLEVKNNFINTFCNLQSSSVIQEDSFKKPLFYDIYHFHSTRLITDTAEHLERNKYSTVDKTREKLNGMVELFKKVNKCKEIATEQVPKDLKFTEHVNEKNIMKIVSENYEKSQKPLNAIKEIIRKQESLVKKKEDEEETFSISELVSISLTIQENIQQFIPIMGKYSPKNNTTMVFGKKLYIQLLDSFKYQLPKSRKPIESKLLQRTVEGPTSKISLNELEEQKAMYRLYHVNSWIRFIYSYLMELNSLCLYFTEKEIAKELENLATSARMFGFCQTAQLIENEISPKKISKHEEDIIDPNYLFLYHFEKTAPTTPPLERFTKKKHNQILNELVQEKVLLIEKLKKDSSTKSREEISHEIKKVNVNIKLRESLTFTPDDWQNQLISYVNRDESVLVSVPTSNGKTFIVFYLIEKVLRESENGVVLFVVPNKALVNQVYCEIQSRLKKNQNNMATAGMATANTRLDVFNSQLLVIVPAMLEIYLMSSAPKVLEWRKRIKYLVLDEIHCITSDDQGEYYEHCIQLLDCPVIGLSATLGNSEKFAKWMTHGSRDNVHLIYEPDYKRFNPLEYHNFNGTEISHSHPCELFNPKYLNEKEIQKCRMMTIDECFQLKRMLLEIDQSDEMKEIIETHVGYHLLNRNNQLSCITWNDHIQYKLGYKQLMIYLVNHPTKHKVLSTVVSSLQMSYADENIKPVEFVDDMIHLIIKMKKEKMLPSIVFILDRRMIDLMVRTLLHRNVYLYENEEDCPRADILRLNIDDNDSEKTINRYYIDALSHGIGAHYAGMNDGYLIEIERLFREKKLPLIFTTSTLALGIHLPCKTVVMAGSSIYLTNSLFKQCCGRVGRRGIDQKGKVILYGLSKPRIRRYLLSEPISINGTVGLKPSFILKMFTSLNQAEQDLKSGEKNPFQDAFQRVLEKPLFSINENTMIATQSQMSYFIRFHTEFLRQAMFLNKKCNPLQLSGLIGHLHYREPFNFLMAHFLQTRIFEMLDINKIREHEFDKIILTIFTLLFARYRVGKHMSQNTLDTDFTKNMSNIYRKMIEKNVEFNNETLGIYSNYAIAYCLSEKLKDETLPLSDYSTIILKECESECKLFTELKKSRSTNTHSISSFSALSGNEDGKYLTEDHFFSTLKHTISINKAHVPFTSALSDEDHPISCFLLDYYGHGSLKILTEDHQFINIGASSKLISEAIRDLKKLRASLINEEIFSFSISDYERKLDSGVVSEWLVKECPWLKNNPNLELITFEKLYNWLTKNVLEIEVSALFPIRGNGLKMLKRKIENRFAHPIIQSLDRILSKLEEGERRERQQSFNERKEIKQKKQSLRNDLDSVESFKGIKHAKSNFM</sequence>
<dbReference type="InterPro" id="IPR027417">
    <property type="entry name" value="P-loop_NTPase"/>
</dbReference>
<dbReference type="OMA" id="WIRFIYS"/>
<dbReference type="Pfam" id="PF00271">
    <property type="entry name" value="Helicase_C"/>
    <property type="match status" value="1"/>
</dbReference>
<dbReference type="InterPro" id="IPR059032">
    <property type="entry name" value="WHD_DDX60"/>
</dbReference>
<dbReference type="GO" id="GO:0004386">
    <property type="term" value="F:helicase activity"/>
    <property type="evidence" value="ECO:0007669"/>
    <property type="project" value="UniProtKB-KW"/>
</dbReference>
<gene>
    <name evidence="7" type="ORF">NAEGRDRAFT_72082</name>
</gene>
<dbReference type="InterPro" id="IPR014001">
    <property type="entry name" value="Helicase_ATP-bd"/>
</dbReference>
<reference evidence="7 8" key="1">
    <citation type="journal article" date="2010" name="Cell">
        <title>The genome of Naegleria gruberi illuminates early eukaryotic versatility.</title>
        <authorList>
            <person name="Fritz-Laylin L.K."/>
            <person name="Prochnik S.E."/>
            <person name="Ginger M.L."/>
            <person name="Dacks J.B."/>
            <person name="Carpenter M.L."/>
            <person name="Field M.C."/>
            <person name="Kuo A."/>
            <person name="Paredez A."/>
            <person name="Chapman J."/>
            <person name="Pham J."/>
            <person name="Shu S."/>
            <person name="Neupane R."/>
            <person name="Cipriano M."/>
            <person name="Mancuso J."/>
            <person name="Tu H."/>
            <person name="Salamov A."/>
            <person name="Lindquist E."/>
            <person name="Shapiro H."/>
            <person name="Lucas S."/>
            <person name="Grigoriev I.V."/>
            <person name="Cande W.Z."/>
            <person name="Fulton C."/>
            <person name="Rokhsar D.S."/>
            <person name="Dawson S.C."/>
        </authorList>
    </citation>
    <scope>NUCLEOTIDE SEQUENCE [LARGE SCALE GENOMIC DNA]</scope>
    <source>
        <strain evidence="7 8">NEG-M</strain>
    </source>
</reference>
<evidence type="ECO:0000313" key="7">
    <source>
        <dbReference type="EMBL" id="EFC39970.1"/>
    </source>
</evidence>
<evidence type="ECO:0000256" key="1">
    <source>
        <dbReference type="ARBA" id="ARBA00022741"/>
    </source>
</evidence>
<keyword evidence="4" id="KW-0067">ATP-binding</keyword>
<name>D2VSW2_NAEGR</name>
<dbReference type="GO" id="GO:0003676">
    <property type="term" value="F:nucleic acid binding"/>
    <property type="evidence" value="ECO:0007669"/>
    <property type="project" value="InterPro"/>
</dbReference>
<proteinExistence type="predicted"/>
<dbReference type="GeneID" id="8850955"/>
<dbReference type="Proteomes" id="UP000006671">
    <property type="component" value="Unassembled WGS sequence"/>
</dbReference>
<evidence type="ECO:0000259" key="6">
    <source>
        <dbReference type="PROSITE" id="PS51194"/>
    </source>
</evidence>
<dbReference type="SUPFAM" id="SSF52540">
    <property type="entry name" value="P-loop containing nucleoside triphosphate hydrolases"/>
    <property type="match status" value="1"/>
</dbReference>
<dbReference type="InterPro" id="IPR052431">
    <property type="entry name" value="SKI2_subfamily_helicases"/>
</dbReference>
<dbReference type="Gene3D" id="3.40.50.300">
    <property type="entry name" value="P-loop containing nucleotide triphosphate hydrolases"/>
    <property type="match status" value="2"/>
</dbReference>
<evidence type="ECO:0000313" key="8">
    <source>
        <dbReference type="Proteomes" id="UP000006671"/>
    </source>
</evidence>
<dbReference type="PANTHER" id="PTHR44533:SF4">
    <property type="entry name" value="DEAD_H RNA HELICASE, PUTATIVE-RELATED"/>
    <property type="match status" value="1"/>
</dbReference>
<dbReference type="RefSeq" id="XP_002672714.1">
    <property type="nucleotide sequence ID" value="XM_002672668.1"/>
</dbReference>
<feature type="domain" description="Helicase C-terminal" evidence="6">
    <location>
        <begin position="1269"/>
        <end position="1459"/>
    </location>
</feature>
<dbReference type="SMART" id="SM00487">
    <property type="entry name" value="DEXDc"/>
    <property type="match status" value="1"/>
</dbReference>
<keyword evidence="2" id="KW-0378">Hydrolase</keyword>
<dbReference type="PROSITE" id="PS51194">
    <property type="entry name" value="HELICASE_CTER"/>
    <property type="match status" value="1"/>
</dbReference>
<keyword evidence="3" id="KW-0347">Helicase</keyword>
<dbReference type="GO" id="GO:0005737">
    <property type="term" value="C:cytoplasm"/>
    <property type="evidence" value="ECO:0007669"/>
    <property type="project" value="TreeGrafter"/>
</dbReference>
<evidence type="ECO:0000259" key="5">
    <source>
        <dbReference type="PROSITE" id="PS51192"/>
    </source>
</evidence>
<dbReference type="InterPro" id="IPR011545">
    <property type="entry name" value="DEAD/DEAH_box_helicase_dom"/>
</dbReference>
<accession>D2VSW2</accession>
<dbReference type="Pfam" id="PF26076">
    <property type="entry name" value="WHD_DDX60"/>
    <property type="match status" value="1"/>
</dbReference>
<dbReference type="EMBL" id="GG738895">
    <property type="protein sequence ID" value="EFC39970.1"/>
    <property type="molecule type" value="Genomic_DNA"/>
</dbReference>
<dbReference type="InterPro" id="IPR001650">
    <property type="entry name" value="Helicase_C-like"/>
</dbReference>
<protein>
    <submittedName>
        <fullName evidence="7">Predicted protein</fullName>
    </submittedName>
</protein>
<dbReference type="eggNOG" id="KOG0949">
    <property type="taxonomic scope" value="Eukaryota"/>
</dbReference>
<evidence type="ECO:0000256" key="3">
    <source>
        <dbReference type="ARBA" id="ARBA00022806"/>
    </source>
</evidence>
<dbReference type="VEuPathDB" id="AmoebaDB:NAEGRDRAFT_72082"/>
<dbReference type="FunCoup" id="D2VSW2">
    <property type="interactions" value="234"/>
</dbReference>
<dbReference type="STRING" id="5762.D2VSW2"/>
<dbReference type="GO" id="GO:0016787">
    <property type="term" value="F:hydrolase activity"/>
    <property type="evidence" value="ECO:0007669"/>
    <property type="project" value="UniProtKB-KW"/>
</dbReference>
<dbReference type="OrthoDB" id="64767at2759"/>
<dbReference type="PANTHER" id="PTHR44533">
    <property type="entry name" value="DEAD/H RNA HELICASE, PUTATIVE-RELATED"/>
    <property type="match status" value="1"/>
</dbReference>
<evidence type="ECO:0000256" key="4">
    <source>
        <dbReference type="ARBA" id="ARBA00022840"/>
    </source>
</evidence>
<dbReference type="GO" id="GO:0005524">
    <property type="term" value="F:ATP binding"/>
    <property type="evidence" value="ECO:0007669"/>
    <property type="project" value="UniProtKB-KW"/>
</dbReference>
<dbReference type="SMART" id="SM00490">
    <property type="entry name" value="HELICc"/>
    <property type="match status" value="1"/>
</dbReference>
<dbReference type="KEGG" id="ngr:NAEGRDRAFT_72082"/>
<organism evidence="8">
    <name type="scientific">Naegleria gruberi</name>
    <name type="common">Amoeba</name>
    <dbReference type="NCBI Taxonomy" id="5762"/>
    <lineage>
        <taxon>Eukaryota</taxon>
        <taxon>Discoba</taxon>
        <taxon>Heterolobosea</taxon>
        <taxon>Tetramitia</taxon>
        <taxon>Eutetramitia</taxon>
        <taxon>Vahlkampfiidae</taxon>
        <taxon>Naegleria</taxon>
    </lineage>
</organism>
<dbReference type="InParanoid" id="D2VSW2"/>
<feature type="domain" description="Helicase ATP-binding" evidence="5">
    <location>
        <begin position="956"/>
        <end position="1124"/>
    </location>
</feature>
<dbReference type="PROSITE" id="PS51192">
    <property type="entry name" value="HELICASE_ATP_BIND_1"/>
    <property type="match status" value="1"/>
</dbReference>
<keyword evidence="8" id="KW-1185">Reference proteome</keyword>
<dbReference type="Pfam" id="PF00270">
    <property type="entry name" value="DEAD"/>
    <property type="match status" value="1"/>
</dbReference>
<evidence type="ECO:0000256" key="2">
    <source>
        <dbReference type="ARBA" id="ARBA00022801"/>
    </source>
</evidence>